<name>A0A8S0Y2L1_9FIRM</name>
<keyword evidence="3" id="KW-1185">Reference proteome</keyword>
<dbReference type="EMBL" id="CDGJ01000104">
    <property type="protein sequence ID" value="CEJ08899.1"/>
    <property type="molecule type" value="Genomic_DNA"/>
</dbReference>
<evidence type="ECO:0000313" key="3">
    <source>
        <dbReference type="Proteomes" id="UP001071230"/>
    </source>
</evidence>
<organism evidence="1">
    <name type="scientific">Acididesulfobacillus acetoxydans</name>
    <dbReference type="NCBI Taxonomy" id="1561005"/>
    <lineage>
        <taxon>Bacteria</taxon>
        <taxon>Bacillati</taxon>
        <taxon>Bacillota</taxon>
        <taxon>Clostridia</taxon>
        <taxon>Eubacteriales</taxon>
        <taxon>Peptococcaceae</taxon>
        <taxon>Acididesulfobacillus</taxon>
    </lineage>
</organism>
<dbReference type="RefSeq" id="WP_240984529.1">
    <property type="nucleotide sequence ID" value="NZ_CDGJ01000104.1"/>
</dbReference>
<evidence type="ECO:0000313" key="2">
    <source>
        <dbReference type="EMBL" id="CEJ08899.1"/>
    </source>
</evidence>
<reference evidence="1" key="2">
    <citation type="submission" date="2020-01" db="EMBL/GenBank/DDBJ databases">
        <authorList>
            <person name="Hornung B."/>
        </authorList>
    </citation>
    <scope>NUCLEOTIDE SEQUENCE</scope>
    <source>
        <strain evidence="1">PacBioINE</strain>
    </source>
</reference>
<dbReference type="AlphaFoldDB" id="A0A8S0Y2L1"/>
<dbReference type="Proteomes" id="UP000836597">
    <property type="component" value="Chromosome"/>
</dbReference>
<dbReference type="Pfam" id="PF11392">
    <property type="entry name" value="AllH"/>
    <property type="match status" value="2"/>
</dbReference>
<dbReference type="Proteomes" id="UP001071230">
    <property type="component" value="Unassembled WGS sequence"/>
</dbReference>
<evidence type="ECO:0008006" key="4">
    <source>
        <dbReference type="Google" id="ProtNLM"/>
    </source>
</evidence>
<evidence type="ECO:0000313" key="1">
    <source>
        <dbReference type="EMBL" id="CAA7600945.1"/>
    </source>
</evidence>
<gene>
    <name evidence="1" type="ORF">DEACI_1598</name>
    <name evidence="2" type="ORF">DEACI_3381</name>
</gene>
<sequence>MVQGKVWGRDFARRIREEEFAVHSVFQSVCNLQADPSQPLLSLVNRAEALAPNALLVEGSLFRKVCRVGEKVQFWSQILMSGEYRVDCRGVAEEELQAPLQRQGQSQTQLQRQFQSQFRLTPPRSGPAALQAVETWLEIHFPGFRAEYSPLRQSLRKALLREDASLLHNVLSRLIGSGPGLTPAGDDFAAGVLLAYTRGIRAAASKEGLSPVNSSKAEVPAVTGCQEGLLPGVISAGRREGFFADIVGIAQALLPLTNAISQTMLVYAVRGEGALYVTGVVDGIYGNAGDVVAAAAKLSRIGASSGRYLLAGVLLGCEVYQTRFSKF</sequence>
<dbReference type="KEGG" id="aacx:DEACI_1598"/>
<dbReference type="EMBL" id="LR746496">
    <property type="protein sequence ID" value="CAA7600945.1"/>
    <property type="molecule type" value="Genomic_DNA"/>
</dbReference>
<proteinExistence type="predicted"/>
<protein>
    <recommendedName>
        <fullName evidence="4">DUF2877 domain-containing protein</fullName>
    </recommendedName>
</protein>
<dbReference type="InterPro" id="IPR021530">
    <property type="entry name" value="AllH-like"/>
</dbReference>
<accession>A0A8S0Y2L1</accession>
<reference evidence="2" key="1">
    <citation type="submission" date="2014-11" db="EMBL/GenBank/DDBJ databases">
        <authorList>
            <person name="Hornung B.V."/>
        </authorList>
    </citation>
    <scope>NUCLEOTIDE SEQUENCE</scope>
    <source>
        <strain evidence="2">INE</strain>
    </source>
</reference>